<evidence type="ECO:0008006" key="3">
    <source>
        <dbReference type="Google" id="ProtNLM"/>
    </source>
</evidence>
<keyword evidence="2" id="KW-1185">Reference proteome</keyword>
<evidence type="ECO:0000313" key="2">
    <source>
        <dbReference type="Proteomes" id="UP001230504"/>
    </source>
</evidence>
<sequence length="184" mass="20648">MPRQCDKNMTAAKKATKVIFAAQQRAGRFNRPGKEPSAVPSIRQLARQYNISNTSIHRHLRALRAGRNLRASPDEGGRPRSLTEAEDVALGAFVIWLHKSGFPALPLQVKETANYLRSIRGQPPVSKHFVRSWLADHPELQKKGAIKPVKLYQKRAKLDPAPVEDFFAQYQAALRDHNIGPSEI</sequence>
<evidence type="ECO:0000313" key="1">
    <source>
        <dbReference type="EMBL" id="KAK1579285.1"/>
    </source>
</evidence>
<accession>A0AAD8PSD2</accession>
<dbReference type="GeneID" id="85442898"/>
<dbReference type="EMBL" id="JAHLJV010000068">
    <property type="protein sequence ID" value="KAK1579285.1"/>
    <property type="molecule type" value="Genomic_DNA"/>
</dbReference>
<protein>
    <recommendedName>
        <fullName evidence="3">HTH CENPB-type domain-containing protein</fullName>
    </recommendedName>
</protein>
<dbReference type="AlphaFoldDB" id="A0AAD8PSD2"/>
<proteinExistence type="predicted"/>
<name>A0AAD8PSD2_9PEZI</name>
<dbReference type="RefSeq" id="XP_060410420.1">
    <property type="nucleotide sequence ID" value="XM_060558658.1"/>
</dbReference>
<comment type="caution">
    <text evidence="1">The sequence shown here is derived from an EMBL/GenBank/DDBJ whole genome shotgun (WGS) entry which is preliminary data.</text>
</comment>
<reference evidence="1" key="1">
    <citation type="submission" date="2021-06" db="EMBL/GenBank/DDBJ databases">
        <title>Comparative genomics, transcriptomics and evolutionary studies reveal genomic signatures of adaptation to plant cell wall in hemibiotrophic fungi.</title>
        <authorList>
            <consortium name="DOE Joint Genome Institute"/>
            <person name="Baroncelli R."/>
            <person name="Diaz J.F."/>
            <person name="Benocci T."/>
            <person name="Peng M."/>
            <person name="Battaglia E."/>
            <person name="Haridas S."/>
            <person name="Andreopoulos W."/>
            <person name="Labutti K."/>
            <person name="Pangilinan J."/>
            <person name="Floch G.L."/>
            <person name="Makela M.R."/>
            <person name="Henrissat B."/>
            <person name="Grigoriev I.V."/>
            <person name="Crouch J.A."/>
            <person name="De Vries R.P."/>
            <person name="Sukno S.A."/>
            <person name="Thon M.R."/>
        </authorList>
    </citation>
    <scope>NUCLEOTIDE SEQUENCE</scope>
    <source>
        <strain evidence="1">CBS 125086</strain>
    </source>
</reference>
<organism evidence="1 2">
    <name type="scientific">Colletotrichum navitas</name>
    <dbReference type="NCBI Taxonomy" id="681940"/>
    <lineage>
        <taxon>Eukaryota</taxon>
        <taxon>Fungi</taxon>
        <taxon>Dikarya</taxon>
        <taxon>Ascomycota</taxon>
        <taxon>Pezizomycotina</taxon>
        <taxon>Sordariomycetes</taxon>
        <taxon>Hypocreomycetidae</taxon>
        <taxon>Glomerellales</taxon>
        <taxon>Glomerellaceae</taxon>
        <taxon>Colletotrichum</taxon>
        <taxon>Colletotrichum graminicola species complex</taxon>
    </lineage>
</organism>
<dbReference type="Proteomes" id="UP001230504">
    <property type="component" value="Unassembled WGS sequence"/>
</dbReference>
<gene>
    <name evidence="1" type="ORF">LY79DRAFT_564464</name>
</gene>